<dbReference type="EMBL" id="GANP01015781">
    <property type="protein sequence ID" value="JAB68687.1"/>
    <property type="molecule type" value="mRNA"/>
</dbReference>
<organism evidence="1">
    <name type="scientific">Ixodes ricinus</name>
    <name type="common">Common tick</name>
    <name type="synonym">Acarus ricinus</name>
    <dbReference type="NCBI Taxonomy" id="34613"/>
    <lineage>
        <taxon>Eukaryota</taxon>
        <taxon>Metazoa</taxon>
        <taxon>Ecdysozoa</taxon>
        <taxon>Arthropoda</taxon>
        <taxon>Chelicerata</taxon>
        <taxon>Arachnida</taxon>
        <taxon>Acari</taxon>
        <taxon>Parasitiformes</taxon>
        <taxon>Ixodida</taxon>
        <taxon>Ixodoidea</taxon>
        <taxon>Ixodidae</taxon>
        <taxon>Ixodinae</taxon>
        <taxon>Ixodes</taxon>
    </lineage>
</organism>
<evidence type="ECO:0000313" key="1">
    <source>
        <dbReference type="EMBL" id="JAB68687.1"/>
    </source>
</evidence>
<dbReference type="PANTHER" id="PTHR37162:SF1">
    <property type="entry name" value="BED-TYPE DOMAIN-CONTAINING PROTEIN"/>
    <property type="match status" value="1"/>
</dbReference>
<accession>V5H353</accession>
<name>V5H353_IXORI</name>
<protein>
    <submittedName>
        <fullName evidence="1">Uncharacterized protein</fullName>
    </submittedName>
</protein>
<dbReference type="AlphaFoldDB" id="V5H353"/>
<reference evidence="1" key="1">
    <citation type="journal article" date="2015" name="Sci. Rep.">
        <title>Tissue- and time-dependent transcription in Ixodes ricinus salivary glands and midguts when blood feeding on the vertebrate host.</title>
        <authorList>
            <person name="Kotsyfakis M."/>
            <person name="Schwarz A."/>
            <person name="Erhart J."/>
            <person name="Ribeiro J.M."/>
        </authorList>
    </citation>
    <scope>NUCLEOTIDE SEQUENCE</scope>
    <source>
        <tissue evidence="1">Salivary gland and midgut</tissue>
    </source>
</reference>
<dbReference type="PANTHER" id="PTHR37162">
    <property type="entry name" value="HAT FAMILY DIMERISATION DOMAINCONTAINING PROTEIN-RELATED"/>
    <property type="match status" value="1"/>
</dbReference>
<proteinExistence type="evidence at transcript level"/>
<sequence>MLNFTGGAAVSTLSDSLSQAEALLAISLTVKAIPFAYADTAFRAFPAMFPDSKIAEKFSCGRTKASNIISDGLGSHFEKKLIEEVGWPDVYYSIQIDETPKPEQHAQQLDILVRFLSRTQQKVVVEHLESFNLGRTTAVIIVDTHYT</sequence>